<feature type="compositionally biased region" description="Low complexity" evidence="3">
    <location>
        <begin position="11"/>
        <end position="23"/>
    </location>
</feature>
<keyword evidence="2" id="KW-0418">Kinase</keyword>
<keyword evidence="1" id="KW-0808">Transferase</keyword>
<dbReference type="InterPro" id="IPR012737">
    <property type="entry name" value="DhaK_L_YcgS"/>
</dbReference>
<comment type="caution">
    <text evidence="5">The sequence shown here is derived from an EMBL/GenBank/DDBJ whole genome shotgun (WGS) entry which is preliminary data.</text>
</comment>
<dbReference type="Pfam" id="PF02734">
    <property type="entry name" value="Dak2"/>
    <property type="match status" value="1"/>
</dbReference>
<name>A0ABQ3TRI6_STRHY</name>
<evidence type="ECO:0000256" key="3">
    <source>
        <dbReference type="SAM" id="MobiDB-lite"/>
    </source>
</evidence>
<dbReference type="PROSITE" id="PS51480">
    <property type="entry name" value="DHAL"/>
    <property type="match status" value="1"/>
</dbReference>
<dbReference type="PANTHER" id="PTHR28629">
    <property type="entry name" value="TRIOKINASE/FMN CYCLASE"/>
    <property type="match status" value="1"/>
</dbReference>
<organism evidence="5 6">
    <name type="scientific">Streptomyces hygroscopicus</name>
    <dbReference type="NCBI Taxonomy" id="1912"/>
    <lineage>
        <taxon>Bacteria</taxon>
        <taxon>Bacillati</taxon>
        <taxon>Actinomycetota</taxon>
        <taxon>Actinomycetes</taxon>
        <taxon>Kitasatosporales</taxon>
        <taxon>Streptomycetaceae</taxon>
        <taxon>Streptomyces</taxon>
        <taxon>Streptomyces violaceusniger group</taxon>
    </lineage>
</organism>
<dbReference type="SMART" id="SM01120">
    <property type="entry name" value="Dak2"/>
    <property type="match status" value="1"/>
</dbReference>
<evidence type="ECO:0000313" key="6">
    <source>
        <dbReference type="Proteomes" id="UP001054854"/>
    </source>
</evidence>
<dbReference type="InterPro" id="IPR050861">
    <property type="entry name" value="Dihydroxyacetone_Kinase"/>
</dbReference>
<protein>
    <recommendedName>
        <fullName evidence="4">DhaL domain-containing protein</fullName>
    </recommendedName>
</protein>
<dbReference type="InterPro" id="IPR004007">
    <property type="entry name" value="DhaL_dom"/>
</dbReference>
<accession>A0ABQ3TRI6</accession>
<evidence type="ECO:0000259" key="4">
    <source>
        <dbReference type="PROSITE" id="PS51480"/>
    </source>
</evidence>
<evidence type="ECO:0000256" key="2">
    <source>
        <dbReference type="ARBA" id="ARBA00022777"/>
    </source>
</evidence>
<dbReference type="InterPro" id="IPR036117">
    <property type="entry name" value="DhaL_dom_sf"/>
</dbReference>
<keyword evidence="6" id="KW-1185">Reference proteome</keyword>
<dbReference type="PANTHER" id="PTHR28629:SF4">
    <property type="entry name" value="TRIOKINASE_FMN CYCLASE"/>
    <property type="match status" value="1"/>
</dbReference>
<dbReference type="NCBIfam" id="TIGR02365">
    <property type="entry name" value="dha_L_ycgS"/>
    <property type="match status" value="1"/>
</dbReference>
<gene>
    <name evidence="5" type="ORF">TPA0910_03830</name>
</gene>
<sequence>MGRARPHPGLAAVTRPRPAATAAHADRRPPIPEEFSAMPTTPDPHHLTYDSTAAWLLRFAATAESVEPELTALDQRAGDGDFGTNLTGGMAGVRRALETLSDAPAADRGSPAVPLATAARVFLDDVGGTSGPLFGLLLQELAAAVAANPATAGTRELAAGTTAGAAAIQRVGEAEVGDKTLVDALVPAARALTACAQDTEPGQALHRAAVAAHQGARSTTDLRARRGRASYTGDHARGVPDPGAMAIALLFASYDDALSALNHLP</sequence>
<dbReference type="EMBL" id="BNEK01000002">
    <property type="protein sequence ID" value="GHJ25950.1"/>
    <property type="molecule type" value="Genomic_DNA"/>
</dbReference>
<feature type="region of interest" description="Disordered" evidence="3">
    <location>
        <begin position="1"/>
        <end position="42"/>
    </location>
</feature>
<dbReference type="SUPFAM" id="SSF101473">
    <property type="entry name" value="DhaL-like"/>
    <property type="match status" value="1"/>
</dbReference>
<feature type="domain" description="DhaL" evidence="4">
    <location>
        <begin position="50"/>
        <end position="256"/>
    </location>
</feature>
<reference evidence="5" key="1">
    <citation type="submission" date="2024-05" db="EMBL/GenBank/DDBJ databases">
        <title>Whole genome shotgun sequence of Streptomyces hygroscopicus NBRC 113678.</title>
        <authorList>
            <person name="Komaki H."/>
            <person name="Tamura T."/>
        </authorList>
    </citation>
    <scope>NUCLEOTIDE SEQUENCE</scope>
    <source>
        <strain evidence="5">N11-34</strain>
    </source>
</reference>
<dbReference type="Gene3D" id="1.25.40.340">
    <property type="match status" value="1"/>
</dbReference>
<proteinExistence type="predicted"/>
<dbReference type="Proteomes" id="UP001054854">
    <property type="component" value="Unassembled WGS sequence"/>
</dbReference>
<evidence type="ECO:0000256" key="1">
    <source>
        <dbReference type="ARBA" id="ARBA00022679"/>
    </source>
</evidence>
<evidence type="ECO:0000313" key="5">
    <source>
        <dbReference type="EMBL" id="GHJ25950.1"/>
    </source>
</evidence>